<keyword evidence="4 8" id="KW-0812">Transmembrane</keyword>
<comment type="caution">
    <text evidence="10">The sequence shown here is derived from an EMBL/GenBank/DDBJ whole genome shotgun (WGS) entry which is preliminary data.</text>
</comment>
<evidence type="ECO:0000256" key="6">
    <source>
        <dbReference type="ARBA" id="ARBA00023136"/>
    </source>
</evidence>
<reference evidence="10 11" key="1">
    <citation type="submission" date="2020-07" db="EMBL/GenBank/DDBJ databases">
        <title>Sequencing the genomes of 1000 actinobacteria strains.</title>
        <authorList>
            <person name="Klenk H.-P."/>
        </authorList>
    </citation>
    <scope>NUCLEOTIDE SEQUENCE [LARGE SCALE GENOMIC DNA]</scope>
    <source>
        <strain evidence="10 11">DSM 23987</strain>
    </source>
</reference>
<dbReference type="Proteomes" id="UP000573599">
    <property type="component" value="Unassembled WGS sequence"/>
</dbReference>
<dbReference type="AlphaFoldDB" id="A0A852WPI4"/>
<evidence type="ECO:0000313" key="11">
    <source>
        <dbReference type="Proteomes" id="UP000573599"/>
    </source>
</evidence>
<evidence type="ECO:0000256" key="8">
    <source>
        <dbReference type="SAM" id="Phobius"/>
    </source>
</evidence>
<feature type="transmembrane region" description="Helical" evidence="8">
    <location>
        <begin position="178"/>
        <end position="195"/>
    </location>
</feature>
<evidence type="ECO:0000256" key="7">
    <source>
        <dbReference type="SAM" id="MobiDB-lite"/>
    </source>
</evidence>
<dbReference type="EMBL" id="JACCAB010000001">
    <property type="protein sequence ID" value="NYG07266.1"/>
    <property type="molecule type" value="Genomic_DNA"/>
</dbReference>
<accession>A0A852WPI4</accession>
<evidence type="ECO:0000256" key="2">
    <source>
        <dbReference type="ARBA" id="ARBA00008193"/>
    </source>
</evidence>
<sequence>MALHGVEDVFRVLDLSGVFANAVLGGVIARREKLDPIGFATLAVLSGLGGGLLRDVLLQHGTPVALTDYAYLLTAFAGAAASYLARVEGPLWDRVWPLMDAIALGCWASAGATKTLAVGLGWLPAILLGAVTAVGGGAIRDIVLRRVPGVLGGNTLYATAALVGAGTLVLVYRTGHPTAASLCGLLVGAGVCLLARWRGWILPSADAWSPANVVPGRYRDRLHRATVARRRPNPPASSDPASRDPASRGSGSRRSASRRSAQADPSHPPEQP</sequence>
<feature type="transmembrane region" description="Helical" evidence="8">
    <location>
        <begin position="122"/>
        <end position="143"/>
    </location>
</feature>
<evidence type="ECO:0000259" key="9">
    <source>
        <dbReference type="Pfam" id="PF03458"/>
    </source>
</evidence>
<feature type="region of interest" description="Disordered" evidence="7">
    <location>
        <begin position="224"/>
        <end position="272"/>
    </location>
</feature>
<evidence type="ECO:0000256" key="1">
    <source>
        <dbReference type="ARBA" id="ARBA00004651"/>
    </source>
</evidence>
<feature type="transmembrane region" description="Helical" evidence="8">
    <location>
        <begin position="36"/>
        <end position="57"/>
    </location>
</feature>
<comment type="subcellular location">
    <subcellularLocation>
        <location evidence="1">Cell membrane</location>
        <topology evidence="1">Multi-pass membrane protein</topology>
    </subcellularLocation>
</comment>
<feature type="domain" description="Glycine transporter" evidence="9">
    <location>
        <begin position="12"/>
        <end position="84"/>
    </location>
</feature>
<proteinExistence type="inferred from homology"/>
<keyword evidence="11" id="KW-1185">Reference proteome</keyword>
<feature type="compositionally biased region" description="Low complexity" evidence="7">
    <location>
        <begin position="247"/>
        <end position="265"/>
    </location>
</feature>
<feature type="transmembrane region" description="Helical" evidence="8">
    <location>
        <begin position="69"/>
        <end position="86"/>
    </location>
</feature>
<dbReference type="InterPro" id="IPR005115">
    <property type="entry name" value="Gly_transporter"/>
</dbReference>
<dbReference type="GO" id="GO:0005886">
    <property type="term" value="C:plasma membrane"/>
    <property type="evidence" value="ECO:0007669"/>
    <property type="project" value="UniProtKB-SubCell"/>
</dbReference>
<feature type="transmembrane region" description="Helical" evidence="8">
    <location>
        <begin position="12"/>
        <end position="29"/>
    </location>
</feature>
<keyword evidence="3" id="KW-1003">Cell membrane</keyword>
<dbReference type="PANTHER" id="PTHR30506:SF3">
    <property type="entry name" value="UPF0126 INNER MEMBRANE PROTEIN YADS-RELATED"/>
    <property type="match status" value="1"/>
</dbReference>
<dbReference type="Pfam" id="PF03458">
    <property type="entry name" value="Gly_transporter"/>
    <property type="match status" value="2"/>
</dbReference>
<name>A0A852WPI4_9MICO</name>
<gene>
    <name evidence="10" type="ORF">BJ986_001753</name>
</gene>
<evidence type="ECO:0000313" key="10">
    <source>
        <dbReference type="EMBL" id="NYG07266.1"/>
    </source>
</evidence>
<feature type="transmembrane region" description="Helical" evidence="8">
    <location>
        <begin position="155"/>
        <end position="172"/>
    </location>
</feature>
<dbReference type="PANTHER" id="PTHR30506">
    <property type="entry name" value="INNER MEMBRANE PROTEIN"/>
    <property type="match status" value="1"/>
</dbReference>
<protein>
    <submittedName>
        <fullName evidence="10">Putative membrane protein YeiH</fullName>
    </submittedName>
</protein>
<keyword evidence="5 8" id="KW-1133">Transmembrane helix</keyword>
<evidence type="ECO:0000256" key="4">
    <source>
        <dbReference type="ARBA" id="ARBA00022692"/>
    </source>
</evidence>
<comment type="similarity">
    <text evidence="2">Belongs to the UPF0126 family.</text>
</comment>
<keyword evidence="6 8" id="KW-0472">Membrane</keyword>
<evidence type="ECO:0000256" key="5">
    <source>
        <dbReference type="ARBA" id="ARBA00022989"/>
    </source>
</evidence>
<dbReference type="RefSeq" id="WP_337795044.1">
    <property type="nucleotide sequence ID" value="NZ_JACCAB010000001.1"/>
</dbReference>
<feature type="domain" description="Glycine transporter" evidence="9">
    <location>
        <begin position="98"/>
        <end position="172"/>
    </location>
</feature>
<evidence type="ECO:0000256" key="3">
    <source>
        <dbReference type="ARBA" id="ARBA00022475"/>
    </source>
</evidence>
<organism evidence="10 11">
    <name type="scientific">Pedococcus badiiscoriae</name>
    <dbReference type="NCBI Taxonomy" id="642776"/>
    <lineage>
        <taxon>Bacteria</taxon>
        <taxon>Bacillati</taxon>
        <taxon>Actinomycetota</taxon>
        <taxon>Actinomycetes</taxon>
        <taxon>Micrococcales</taxon>
        <taxon>Intrasporangiaceae</taxon>
        <taxon>Pedococcus</taxon>
    </lineage>
</organism>